<gene>
    <name evidence="2" type="ORF">AVDCRST_MAG77-1538</name>
</gene>
<keyword evidence="1" id="KW-0812">Transmembrane</keyword>
<organism evidence="2">
    <name type="scientific">uncultured Chloroflexota bacterium</name>
    <dbReference type="NCBI Taxonomy" id="166587"/>
    <lineage>
        <taxon>Bacteria</taxon>
        <taxon>Bacillati</taxon>
        <taxon>Chloroflexota</taxon>
        <taxon>environmental samples</taxon>
    </lineage>
</organism>
<dbReference type="AlphaFoldDB" id="A0A6J4I5P3"/>
<evidence type="ECO:0000256" key="1">
    <source>
        <dbReference type="SAM" id="Phobius"/>
    </source>
</evidence>
<evidence type="ECO:0000313" key="2">
    <source>
        <dbReference type="EMBL" id="CAA9241015.1"/>
    </source>
</evidence>
<feature type="transmembrane region" description="Helical" evidence="1">
    <location>
        <begin position="12"/>
        <end position="31"/>
    </location>
</feature>
<keyword evidence="1" id="KW-0472">Membrane</keyword>
<protein>
    <submittedName>
        <fullName evidence="2">Uncharacterized protein</fullName>
    </submittedName>
</protein>
<reference evidence="2" key="1">
    <citation type="submission" date="2020-02" db="EMBL/GenBank/DDBJ databases">
        <authorList>
            <person name="Meier V. D."/>
        </authorList>
    </citation>
    <scope>NUCLEOTIDE SEQUENCE</scope>
    <source>
        <strain evidence="2">AVDCRST_MAG77</strain>
    </source>
</reference>
<proteinExistence type="predicted"/>
<keyword evidence="1" id="KW-1133">Transmembrane helix</keyword>
<sequence length="37" mass="3867">MMDLVDFAMSGVAILVLLLAAAFVVIIWSAALGSPIF</sequence>
<name>A0A6J4I5P3_9CHLR</name>
<dbReference type="EMBL" id="CADCTC010000096">
    <property type="protein sequence ID" value="CAA9241015.1"/>
    <property type="molecule type" value="Genomic_DNA"/>
</dbReference>
<accession>A0A6J4I5P3</accession>